<dbReference type="EMBL" id="JBHSVR010000001">
    <property type="protein sequence ID" value="MFC6635478.1"/>
    <property type="molecule type" value="Genomic_DNA"/>
</dbReference>
<gene>
    <name evidence="2" type="ORF">ACFQBM_19560</name>
</gene>
<dbReference type="Proteomes" id="UP001596425">
    <property type="component" value="Unassembled WGS sequence"/>
</dbReference>
<protein>
    <submittedName>
        <fullName evidence="2">Uncharacterized protein</fullName>
    </submittedName>
</protein>
<feature type="chain" id="PRO_5047068720" evidence="1">
    <location>
        <begin position="18"/>
        <end position="174"/>
    </location>
</feature>
<feature type="signal peptide" evidence="1">
    <location>
        <begin position="1"/>
        <end position="17"/>
    </location>
</feature>
<comment type="caution">
    <text evidence="2">The sequence shown here is derived from an EMBL/GenBank/DDBJ whole genome shotgun (WGS) entry which is preliminary data.</text>
</comment>
<dbReference type="RefSeq" id="WP_193193589.1">
    <property type="nucleotide sequence ID" value="NZ_JACZFR010000048.1"/>
</dbReference>
<sequence>MKFLGLLIIFLPQIANAQWLYSEKDVFTVCSQPDTSFDCGMYPLEKHGDRVWPDGLLWLSPPNLVEVKNDTSLKSCLGVGGLNLAEEDHDDIALIKGSTFFHLGEQKNSPGWYLLKFDGFLCVGKLSEIIDQIRVDEYNRAKLWVRVTVPDVNGSKFMWLDPYANGIDISVRRR</sequence>
<name>A0ABW1YRR5_9GAMM</name>
<evidence type="ECO:0000313" key="3">
    <source>
        <dbReference type="Proteomes" id="UP001596425"/>
    </source>
</evidence>
<reference evidence="3" key="1">
    <citation type="journal article" date="2019" name="Int. J. Syst. Evol. Microbiol.">
        <title>The Global Catalogue of Microorganisms (GCM) 10K type strain sequencing project: providing services to taxonomists for standard genome sequencing and annotation.</title>
        <authorList>
            <consortium name="The Broad Institute Genomics Platform"/>
            <consortium name="The Broad Institute Genome Sequencing Center for Infectious Disease"/>
            <person name="Wu L."/>
            <person name="Ma J."/>
        </authorList>
    </citation>
    <scope>NUCLEOTIDE SEQUENCE [LARGE SCALE GENOMIC DNA]</scope>
    <source>
        <strain evidence="3">CGMCC 1.13718</strain>
    </source>
</reference>
<organism evidence="2 3">
    <name type="scientific">Microbulbifer taiwanensis</name>
    <dbReference type="NCBI Taxonomy" id="986746"/>
    <lineage>
        <taxon>Bacteria</taxon>
        <taxon>Pseudomonadati</taxon>
        <taxon>Pseudomonadota</taxon>
        <taxon>Gammaproteobacteria</taxon>
        <taxon>Cellvibrionales</taxon>
        <taxon>Microbulbiferaceae</taxon>
        <taxon>Microbulbifer</taxon>
    </lineage>
</organism>
<proteinExistence type="predicted"/>
<keyword evidence="1" id="KW-0732">Signal</keyword>
<keyword evidence="3" id="KW-1185">Reference proteome</keyword>
<evidence type="ECO:0000256" key="1">
    <source>
        <dbReference type="SAM" id="SignalP"/>
    </source>
</evidence>
<evidence type="ECO:0000313" key="2">
    <source>
        <dbReference type="EMBL" id="MFC6635478.1"/>
    </source>
</evidence>
<accession>A0ABW1YRR5</accession>